<gene>
    <name evidence="2" type="ORF">ACFQZS_13590</name>
</gene>
<reference evidence="3" key="1">
    <citation type="journal article" date="2019" name="Int. J. Syst. Evol. Microbiol.">
        <title>The Global Catalogue of Microorganisms (GCM) 10K type strain sequencing project: providing services to taxonomists for standard genome sequencing and annotation.</title>
        <authorList>
            <consortium name="The Broad Institute Genomics Platform"/>
            <consortium name="The Broad Institute Genome Sequencing Center for Infectious Disease"/>
            <person name="Wu L."/>
            <person name="Ma J."/>
        </authorList>
    </citation>
    <scope>NUCLEOTIDE SEQUENCE [LARGE SCALE GENOMIC DNA]</scope>
    <source>
        <strain evidence="3">CCUG 63418</strain>
    </source>
</reference>
<protein>
    <recommendedName>
        <fullName evidence="4">Adhesin domain-containing protein</fullName>
    </recommendedName>
</protein>
<proteinExistence type="predicted"/>
<organism evidence="2 3">
    <name type="scientific">Mucilaginibacter calamicampi</name>
    <dbReference type="NCBI Taxonomy" id="1302352"/>
    <lineage>
        <taxon>Bacteria</taxon>
        <taxon>Pseudomonadati</taxon>
        <taxon>Bacteroidota</taxon>
        <taxon>Sphingobacteriia</taxon>
        <taxon>Sphingobacteriales</taxon>
        <taxon>Sphingobacteriaceae</taxon>
        <taxon>Mucilaginibacter</taxon>
    </lineage>
</organism>
<keyword evidence="3" id="KW-1185">Reference proteome</keyword>
<evidence type="ECO:0000313" key="2">
    <source>
        <dbReference type="EMBL" id="MFD0751178.1"/>
    </source>
</evidence>
<accession>A0ABW2YXG6</accession>
<sequence length="394" mass="43180">MRSKIFKALSLCLLSTLPAVVFAQAINKNVMAKYVTIISNGSGADTDTGSNTVYIFTTPEVADVKESDPDNPVVYLYNNERSVDDNNIELIKNYTKSYTVRPNDKLEIDNLYGKISVNTWNRNEIKVEVQVKVAAKNDADARILLNKVSINNKKTGSKVSFKTNIAKEGVWNLISGNNKNIYRRIEINYNIYMPTRNALDISNQWGIIELPDFEGKVVINCSYTNLIAQSLSNTAEIHINNGDAKIAKLKMSDLNISYGNLSLGSADKLTAVVNFSSAKIGKINTSGVISMQYGTGLQIDDLDKNMKNLSVNSSFSNVNLGVSDTKNANFNVTVRNGSFSFNNPAINMATKSPADSTAKSGQWQAAQSYRGHVGKGSTTKIIKINSSYGSVKFN</sequence>
<feature type="signal peptide" evidence="1">
    <location>
        <begin position="1"/>
        <end position="23"/>
    </location>
</feature>
<evidence type="ECO:0000313" key="3">
    <source>
        <dbReference type="Proteomes" id="UP001596958"/>
    </source>
</evidence>
<evidence type="ECO:0000256" key="1">
    <source>
        <dbReference type="SAM" id="SignalP"/>
    </source>
</evidence>
<keyword evidence="1" id="KW-0732">Signal</keyword>
<dbReference type="Proteomes" id="UP001596958">
    <property type="component" value="Unassembled WGS sequence"/>
</dbReference>
<feature type="chain" id="PRO_5045968353" description="Adhesin domain-containing protein" evidence="1">
    <location>
        <begin position="24"/>
        <end position="394"/>
    </location>
</feature>
<dbReference type="EMBL" id="JBHTHU010000018">
    <property type="protein sequence ID" value="MFD0751178.1"/>
    <property type="molecule type" value="Genomic_DNA"/>
</dbReference>
<comment type="caution">
    <text evidence="2">The sequence shown here is derived from an EMBL/GenBank/DDBJ whole genome shotgun (WGS) entry which is preliminary data.</text>
</comment>
<name>A0ABW2YXG6_9SPHI</name>
<dbReference type="RefSeq" id="WP_377101115.1">
    <property type="nucleotide sequence ID" value="NZ_JBHTHU010000018.1"/>
</dbReference>
<evidence type="ECO:0008006" key="4">
    <source>
        <dbReference type="Google" id="ProtNLM"/>
    </source>
</evidence>